<dbReference type="PANTHER" id="PTHR40260:SF2">
    <property type="entry name" value="BLR8190 PROTEIN"/>
    <property type="match status" value="1"/>
</dbReference>
<geneLocation type="plasmid" evidence="1 2">
    <name>p1</name>
</geneLocation>
<dbReference type="SUPFAM" id="SSF54909">
    <property type="entry name" value="Dimeric alpha+beta barrel"/>
    <property type="match status" value="1"/>
</dbReference>
<dbReference type="AlphaFoldDB" id="A0A0P0EJ70"/>
<dbReference type="PANTHER" id="PTHR40260">
    <property type="entry name" value="BLR8190 PROTEIN"/>
    <property type="match status" value="1"/>
</dbReference>
<dbReference type="InterPro" id="IPR011008">
    <property type="entry name" value="Dimeric_a/b-barrel"/>
</dbReference>
<name>A0A0P0EJ70_AZOBR</name>
<dbReference type="Pfam" id="PF07110">
    <property type="entry name" value="EthD"/>
    <property type="match status" value="1"/>
</dbReference>
<dbReference type="RefSeq" id="WP_035676949.1">
    <property type="nucleotide sequence ID" value="NZ_JAWUDH010000001.1"/>
</dbReference>
<dbReference type="Gene3D" id="3.30.70.100">
    <property type="match status" value="1"/>
</dbReference>
<proteinExistence type="predicted"/>
<dbReference type="Proteomes" id="UP000298774">
    <property type="component" value="Plasmid p1"/>
</dbReference>
<reference evidence="1 2" key="1">
    <citation type="submission" date="2018-09" db="EMBL/GenBank/DDBJ databases">
        <title>Whole genome based analysis of evolution and adaptive divergence in Indian and Brazilian strains of Azospirillum brasilense.</title>
        <authorList>
            <person name="Singh C."/>
            <person name="Tripathi A.K."/>
        </authorList>
    </citation>
    <scope>NUCLEOTIDE SEQUENCE [LARGE SCALE GENOMIC DNA]</scope>
    <source>
        <strain evidence="1 2">MTCC4038</strain>
        <plasmid evidence="1 2">p1</plasmid>
    </source>
</reference>
<evidence type="ECO:0000313" key="2">
    <source>
        <dbReference type="Proteomes" id="UP000298774"/>
    </source>
</evidence>
<gene>
    <name evidence="1" type="ORF">D3868_21840</name>
</gene>
<dbReference type="NCBIfam" id="TIGR02118">
    <property type="entry name" value="EthD family reductase"/>
    <property type="match status" value="1"/>
</dbReference>
<dbReference type="EMBL" id="CP032340">
    <property type="protein sequence ID" value="QCO11769.1"/>
    <property type="molecule type" value="Genomic_DNA"/>
</dbReference>
<accession>A0A0P0EJ70</accession>
<evidence type="ECO:0000313" key="1">
    <source>
        <dbReference type="EMBL" id="QCO11769.1"/>
    </source>
</evidence>
<sequence>MITMLVTYAGDEETPFDRDHWINVHFPLVRESWGRYGLVSAGGFFPQGKGAGLIAVGVVNFRDEAAMEAALNSPETAQVMADVDIVTAVKPQRSIVKPL</sequence>
<dbReference type="KEGG" id="abf:AMK58_15590"/>
<organism evidence="1 2">
    <name type="scientific">Azospirillum brasilense</name>
    <dbReference type="NCBI Taxonomy" id="192"/>
    <lineage>
        <taxon>Bacteria</taxon>
        <taxon>Pseudomonadati</taxon>
        <taxon>Pseudomonadota</taxon>
        <taxon>Alphaproteobacteria</taxon>
        <taxon>Rhodospirillales</taxon>
        <taxon>Azospirillaceae</taxon>
        <taxon>Azospirillum</taxon>
    </lineage>
</organism>
<protein>
    <submittedName>
        <fullName evidence="1">EthD family reductase</fullName>
    </submittedName>
</protein>
<dbReference type="InterPro" id="IPR009799">
    <property type="entry name" value="EthD_dom"/>
</dbReference>
<dbReference type="GO" id="GO:0016491">
    <property type="term" value="F:oxidoreductase activity"/>
    <property type="evidence" value="ECO:0007669"/>
    <property type="project" value="InterPro"/>
</dbReference>
<keyword evidence="1" id="KW-0614">Plasmid</keyword>